<sequence>MKKTILMGTFAALLIAPSLFGQVAVAQEVQGPVATPVQESAMASRSLRSASDFVIDPNGKKVTITVDPYTSTTIYDEKGNKLVPLGYDSGSTKMYVWFELNRKLQPNERIYAQSVSLQTGKVTDKLWATFEPAAETTSMPIYRVYNPNNGGHLYTANQAEAMHVVSLGWNDENIAWDAPTEGQPIYRLYNPNSGEHFYTVNVAEYDAVGKAGWNQEGQVFFSDLAKQVPVYRVFNPNAKGPGSHHYTTSAGERDNLVNIGWKNEGTAFYGVTN</sequence>
<gene>
    <name evidence="3" type="ORF">I573_02213</name>
</gene>
<dbReference type="OrthoDB" id="4376109at2"/>
<dbReference type="AlphaFoldDB" id="S0NYS7"/>
<name>S0NYS7_9ENTE</name>
<dbReference type="RefSeq" id="WP_016186302.1">
    <property type="nucleotide sequence ID" value="NZ_ASWO01000007.1"/>
</dbReference>
<evidence type="ECO:0000313" key="4">
    <source>
        <dbReference type="Proteomes" id="UP000015961"/>
    </source>
</evidence>
<dbReference type="EMBL" id="ASWO01000007">
    <property type="protein sequence ID" value="EOT83100.1"/>
    <property type="molecule type" value="Genomic_DNA"/>
</dbReference>
<feature type="signal peptide" evidence="1">
    <location>
        <begin position="1"/>
        <end position="26"/>
    </location>
</feature>
<comment type="caution">
    <text evidence="3">The sequence shown here is derived from an EMBL/GenBank/DDBJ whole genome shotgun (WGS) entry which is preliminary data.</text>
</comment>
<proteinExistence type="predicted"/>
<dbReference type="STRING" id="1140003.OMY_01870"/>
<dbReference type="Proteomes" id="UP000015961">
    <property type="component" value="Unassembled WGS sequence"/>
</dbReference>
<accession>S0NYS7</accession>
<protein>
    <recommendedName>
        <fullName evidence="2">DUF5648 domain-containing protein</fullName>
    </recommendedName>
</protein>
<keyword evidence="4" id="KW-1185">Reference proteome</keyword>
<evidence type="ECO:0000259" key="2">
    <source>
        <dbReference type="Pfam" id="PF18885"/>
    </source>
</evidence>
<dbReference type="eggNOG" id="COG3757">
    <property type="taxonomic scope" value="Bacteria"/>
</dbReference>
<dbReference type="PATRIC" id="fig|1140003.3.peg.1801"/>
<evidence type="ECO:0000313" key="3">
    <source>
        <dbReference type="EMBL" id="EOT83100.1"/>
    </source>
</evidence>
<organism evidence="3 4">
    <name type="scientific">Enterococcus sulfureus ATCC 49903</name>
    <dbReference type="NCBI Taxonomy" id="1140003"/>
    <lineage>
        <taxon>Bacteria</taxon>
        <taxon>Bacillati</taxon>
        <taxon>Bacillota</taxon>
        <taxon>Bacilli</taxon>
        <taxon>Lactobacillales</taxon>
        <taxon>Enterococcaceae</taxon>
        <taxon>Enterococcus</taxon>
    </lineage>
</organism>
<evidence type="ECO:0000256" key="1">
    <source>
        <dbReference type="SAM" id="SignalP"/>
    </source>
</evidence>
<keyword evidence="1" id="KW-0732">Signal</keyword>
<feature type="chain" id="PRO_5004499002" description="DUF5648 domain-containing protein" evidence="1">
    <location>
        <begin position="27"/>
        <end position="273"/>
    </location>
</feature>
<dbReference type="InterPro" id="IPR043708">
    <property type="entry name" value="DUF5648"/>
</dbReference>
<reference evidence="3 4" key="1">
    <citation type="submission" date="2013-03" db="EMBL/GenBank/DDBJ databases">
        <title>The Genome Sequence of Enterococcus sulfureus ATCC_49903 (PacBio/Illumina hybrid assembly).</title>
        <authorList>
            <consortium name="The Broad Institute Genomics Platform"/>
            <consortium name="The Broad Institute Genome Sequencing Center for Infectious Disease"/>
            <person name="Earl A."/>
            <person name="Russ C."/>
            <person name="Gilmore M."/>
            <person name="Surin D."/>
            <person name="Walker B."/>
            <person name="Young S."/>
            <person name="Zeng Q."/>
            <person name="Gargeya S."/>
            <person name="Fitzgerald M."/>
            <person name="Haas B."/>
            <person name="Abouelleil A."/>
            <person name="Allen A.W."/>
            <person name="Alvarado L."/>
            <person name="Arachchi H.M."/>
            <person name="Berlin A.M."/>
            <person name="Chapman S.B."/>
            <person name="Gainer-Dewar J."/>
            <person name="Goldberg J."/>
            <person name="Griggs A."/>
            <person name="Gujja S."/>
            <person name="Hansen M."/>
            <person name="Howarth C."/>
            <person name="Imamovic A."/>
            <person name="Ireland A."/>
            <person name="Larimer J."/>
            <person name="McCowan C."/>
            <person name="Murphy C."/>
            <person name="Pearson M."/>
            <person name="Poon T.W."/>
            <person name="Priest M."/>
            <person name="Roberts A."/>
            <person name="Saif S."/>
            <person name="Shea T."/>
            <person name="Sisk P."/>
            <person name="Sykes S."/>
            <person name="Wortman J."/>
            <person name="Nusbaum C."/>
            <person name="Birren B."/>
        </authorList>
    </citation>
    <scope>NUCLEOTIDE SEQUENCE [LARGE SCALE GENOMIC DNA]</scope>
    <source>
        <strain evidence="3 4">ATCC 49903</strain>
    </source>
</reference>
<feature type="domain" description="DUF5648" evidence="2">
    <location>
        <begin position="140"/>
        <end position="270"/>
    </location>
</feature>
<dbReference type="Pfam" id="PF18885">
    <property type="entry name" value="DUF5648"/>
    <property type="match status" value="1"/>
</dbReference>